<keyword evidence="2" id="KW-0677">Repeat</keyword>
<reference evidence="11" key="1">
    <citation type="submission" date="2024-06" db="UniProtKB">
        <authorList>
            <consortium name="RefSeq"/>
        </authorList>
    </citation>
    <scope>NUCLEOTIDE SEQUENCE [LARGE SCALE GENOMIC DNA]</scope>
    <source>
        <strain evidence="11">MV2-25</strain>
    </source>
</reference>
<dbReference type="AlphaFoldDB" id="A0A6I8V399"/>
<dbReference type="GO" id="GO:0008270">
    <property type="term" value="F:zinc ion binding"/>
    <property type="evidence" value="ECO:0007669"/>
    <property type="project" value="UniProtKB-UniRule"/>
</dbReference>
<dbReference type="Pfam" id="PF00096">
    <property type="entry name" value="zf-C2H2"/>
    <property type="match status" value="1"/>
</dbReference>
<dbReference type="InterPro" id="IPR012934">
    <property type="entry name" value="Znf_AD"/>
</dbReference>
<keyword evidence="1 8" id="KW-0479">Metal-binding</keyword>
<keyword evidence="5" id="KW-0805">Transcription regulation</keyword>
<feature type="domain" description="C2H2-type" evidence="9">
    <location>
        <begin position="284"/>
        <end position="308"/>
    </location>
</feature>
<dbReference type="SMART" id="SM00355">
    <property type="entry name" value="ZnF_C2H2"/>
    <property type="match status" value="5"/>
</dbReference>
<feature type="domain" description="C2H2-type" evidence="9">
    <location>
        <begin position="197"/>
        <end position="225"/>
    </location>
</feature>
<feature type="domain" description="C2H2-type" evidence="9">
    <location>
        <begin position="255"/>
        <end position="282"/>
    </location>
</feature>
<organism evidence="11 12">
    <name type="scientific">Drosophila pseudoobscura pseudoobscura</name>
    <name type="common">Fruit fly</name>
    <dbReference type="NCBI Taxonomy" id="46245"/>
    <lineage>
        <taxon>Eukaryota</taxon>
        <taxon>Metazoa</taxon>
        <taxon>Ecdysozoa</taxon>
        <taxon>Arthropoda</taxon>
        <taxon>Hexapoda</taxon>
        <taxon>Insecta</taxon>
        <taxon>Pterygota</taxon>
        <taxon>Neoptera</taxon>
        <taxon>Endopterygota</taxon>
        <taxon>Diptera</taxon>
        <taxon>Brachycera</taxon>
        <taxon>Muscomorpha</taxon>
        <taxon>Ephydroidea</taxon>
        <taxon>Drosophilidae</taxon>
        <taxon>Drosophila</taxon>
        <taxon>Sophophora</taxon>
    </lineage>
</organism>
<evidence type="ECO:0000256" key="4">
    <source>
        <dbReference type="ARBA" id="ARBA00022833"/>
    </source>
</evidence>
<dbReference type="PROSITE" id="PS50157">
    <property type="entry name" value="ZINC_FINGER_C2H2_2"/>
    <property type="match status" value="5"/>
</dbReference>
<gene>
    <name evidence="12" type="primary">LOC6897613</name>
</gene>
<dbReference type="Proteomes" id="UP000001819">
    <property type="component" value="Chromosome 2"/>
</dbReference>
<keyword evidence="6" id="KW-0804">Transcription</keyword>
<evidence type="ECO:0000313" key="11">
    <source>
        <dbReference type="Proteomes" id="UP000001819"/>
    </source>
</evidence>
<dbReference type="SUPFAM" id="SSF57667">
    <property type="entry name" value="beta-beta-alpha zinc fingers"/>
    <property type="match status" value="3"/>
</dbReference>
<dbReference type="RefSeq" id="XP_002137757.2">
    <property type="nucleotide sequence ID" value="XM_002137721.3"/>
</dbReference>
<name>A0A6I8V399_DROPS</name>
<dbReference type="FunFam" id="3.30.160.60:FF:000016">
    <property type="entry name" value="zinc finger protein 37 homolog"/>
    <property type="match status" value="1"/>
</dbReference>
<evidence type="ECO:0000256" key="8">
    <source>
        <dbReference type="PROSITE-ProRule" id="PRU01263"/>
    </source>
</evidence>
<dbReference type="InterPro" id="IPR013087">
    <property type="entry name" value="Znf_C2H2_type"/>
</dbReference>
<accession>A0A6I8V399</accession>
<protein>
    <submittedName>
        <fullName evidence="12">Transcription factor Ouib</fullName>
    </submittedName>
</protein>
<dbReference type="InterPro" id="IPR036236">
    <property type="entry name" value="Znf_C2H2_sf"/>
</dbReference>
<feature type="binding site" evidence="8">
    <location>
        <position position="7"/>
    </location>
    <ligand>
        <name>Zn(2+)</name>
        <dbReference type="ChEBI" id="CHEBI:29105"/>
    </ligand>
</feature>
<dbReference type="Pfam" id="PF07776">
    <property type="entry name" value="zf-AD"/>
    <property type="match status" value="1"/>
</dbReference>
<evidence type="ECO:0000256" key="6">
    <source>
        <dbReference type="ARBA" id="ARBA00023163"/>
    </source>
</evidence>
<dbReference type="Gene3D" id="3.40.1800.20">
    <property type="match status" value="1"/>
</dbReference>
<evidence type="ECO:0000259" key="10">
    <source>
        <dbReference type="PROSITE" id="PS51915"/>
    </source>
</evidence>
<feature type="domain" description="C2H2-type" evidence="9">
    <location>
        <begin position="227"/>
        <end position="254"/>
    </location>
</feature>
<keyword evidence="4 8" id="KW-0862">Zinc</keyword>
<dbReference type="InParanoid" id="A0A6I8V399"/>
<sequence length="328" mass="38605">MDIKLVCRICANKIKDKKRERHLFKYMRGKLLCQLKMITGVELSTNQGLPEFICERCFSELDLAVKFRERCIFSQKYLLEMVMKTTEEDRRKFPIPELHEIEIDADQLEPTNNDDMEILGFVEGDDVEDDEDAQAAVLIAAEEAYKAEIKEEQMRRVAKRRRNFFICEQCGQFYDDEYAYNEHLDAHQERKEMKMFFPCTECPETFTKKTDLKQHRSQFHNGQWRQFKCSTCGKVFVSMDAKLRHEKAHENERPYPCLQCGKIFSCVSELSEHHATHTATNMKYKCEPCSKGFMTKPLLVAHKQSKNHKRALKKIQDEIDLMGILDSD</sequence>
<evidence type="ECO:0000256" key="1">
    <source>
        <dbReference type="ARBA" id="ARBA00022723"/>
    </source>
</evidence>
<evidence type="ECO:0000256" key="3">
    <source>
        <dbReference type="ARBA" id="ARBA00022771"/>
    </source>
</evidence>
<dbReference type="PANTHER" id="PTHR24379:SF121">
    <property type="entry name" value="C2H2-TYPE DOMAIN-CONTAINING PROTEIN"/>
    <property type="match status" value="1"/>
</dbReference>
<dbReference type="PANTHER" id="PTHR24379">
    <property type="entry name" value="KRAB AND ZINC FINGER DOMAIN-CONTAINING"/>
    <property type="match status" value="1"/>
</dbReference>
<dbReference type="KEGG" id="dpo:6897613"/>
<dbReference type="PROSITE" id="PS00028">
    <property type="entry name" value="ZINC_FINGER_C2H2_1"/>
    <property type="match status" value="5"/>
</dbReference>
<feature type="domain" description="C2H2-type" evidence="9">
    <location>
        <begin position="165"/>
        <end position="192"/>
    </location>
</feature>
<dbReference type="FunCoup" id="A0A6I8V399">
    <property type="interactions" value="185"/>
</dbReference>
<dbReference type="Gene3D" id="3.30.160.60">
    <property type="entry name" value="Classic Zinc Finger"/>
    <property type="match status" value="4"/>
</dbReference>
<feature type="binding site" evidence="8">
    <location>
        <position position="54"/>
    </location>
    <ligand>
        <name>Zn(2+)</name>
        <dbReference type="ChEBI" id="CHEBI:29105"/>
    </ligand>
</feature>
<dbReference type="PROSITE" id="PS51915">
    <property type="entry name" value="ZAD"/>
    <property type="match status" value="1"/>
</dbReference>
<reference evidence="12" key="2">
    <citation type="submission" date="2025-08" db="UniProtKB">
        <authorList>
            <consortium name="RefSeq"/>
        </authorList>
    </citation>
    <scope>IDENTIFICATION</scope>
    <source>
        <strain evidence="12">MV-25-SWS-2005</strain>
        <tissue evidence="12">Whole body</tissue>
    </source>
</reference>
<feature type="binding site" evidence="8">
    <location>
        <position position="57"/>
    </location>
    <ligand>
        <name>Zn(2+)</name>
        <dbReference type="ChEBI" id="CHEBI:29105"/>
    </ligand>
</feature>
<evidence type="ECO:0000313" key="12">
    <source>
        <dbReference type="RefSeq" id="XP_002137757.2"/>
    </source>
</evidence>
<evidence type="ECO:0000259" key="9">
    <source>
        <dbReference type="PROSITE" id="PS50157"/>
    </source>
</evidence>
<evidence type="ECO:0000256" key="2">
    <source>
        <dbReference type="ARBA" id="ARBA00022737"/>
    </source>
</evidence>
<dbReference type="GO" id="GO:0005634">
    <property type="term" value="C:nucleus"/>
    <property type="evidence" value="ECO:0007669"/>
    <property type="project" value="InterPro"/>
</dbReference>
<keyword evidence="11" id="KW-1185">Reference proteome</keyword>
<dbReference type="SMART" id="SM00868">
    <property type="entry name" value="zf-AD"/>
    <property type="match status" value="1"/>
</dbReference>
<evidence type="ECO:0000256" key="5">
    <source>
        <dbReference type="ARBA" id="ARBA00023015"/>
    </source>
</evidence>
<proteinExistence type="predicted"/>
<feature type="binding site" evidence="8">
    <location>
        <position position="10"/>
    </location>
    <ligand>
        <name>Zn(2+)</name>
        <dbReference type="ChEBI" id="CHEBI:29105"/>
    </ligand>
</feature>
<evidence type="ECO:0000256" key="7">
    <source>
        <dbReference type="PROSITE-ProRule" id="PRU00042"/>
    </source>
</evidence>
<feature type="domain" description="ZAD" evidence="10">
    <location>
        <begin position="5"/>
        <end position="81"/>
    </location>
</feature>
<dbReference type="SUPFAM" id="SSF57716">
    <property type="entry name" value="Glucocorticoid receptor-like (DNA-binding domain)"/>
    <property type="match status" value="1"/>
</dbReference>
<keyword evidence="3 7" id="KW-0863">Zinc-finger</keyword>